<dbReference type="EC" id="3.1.-.-" evidence="5"/>
<sequence length="159" mass="17875">MTRLIALDVGDARIGVATCDTNGFLASPYKTIHVTRNEQHTWEAIQELINELEAEGLVVGLPISLDGQIHGQGQRIQAFVERMKHHITLPVTFWDERLSTVEAQRLLTQRGQDGGDKRQRRDGGRQHTQAANKKRRRGHEIDALAAAVILQDYLDHLGK</sequence>
<dbReference type="Proteomes" id="UP000287188">
    <property type="component" value="Unassembled WGS sequence"/>
</dbReference>
<feature type="domain" description="YqgF/RNase H-like" evidence="7">
    <location>
        <begin position="2"/>
        <end position="103"/>
    </location>
</feature>
<dbReference type="InterPro" id="IPR005227">
    <property type="entry name" value="YqgF"/>
</dbReference>
<name>A0A402AGH8_9CHLR</name>
<keyword evidence="3 5" id="KW-0540">Nuclease</keyword>
<dbReference type="GO" id="GO:0004518">
    <property type="term" value="F:nuclease activity"/>
    <property type="evidence" value="ECO:0007669"/>
    <property type="project" value="UniProtKB-KW"/>
</dbReference>
<dbReference type="HAMAP" id="MF_00651">
    <property type="entry name" value="Nuclease_YqgF"/>
    <property type="match status" value="1"/>
</dbReference>
<evidence type="ECO:0000313" key="8">
    <source>
        <dbReference type="EMBL" id="GCE18212.1"/>
    </source>
</evidence>
<feature type="region of interest" description="Disordered" evidence="6">
    <location>
        <begin position="106"/>
        <end position="138"/>
    </location>
</feature>
<keyword evidence="4 5" id="KW-0378">Hydrolase</keyword>
<dbReference type="Pfam" id="PF03652">
    <property type="entry name" value="RuvX"/>
    <property type="match status" value="1"/>
</dbReference>
<dbReference type="OrthoDB" id="9796140at2"/>
<dbReference type="AlphaFoldDB" id="A0A402AGH8"/>
<keyword evidence="2 5" id="KW-0690">Ribosome biogenesis</keyword>
<dbReference type="GO" id="GO:0005829">
    <property type="term" value="C:cytosol"/>
    <property type="evidence" value="ECO:0007669"/>
    <property type="project" value="TreeGrafter"/>
</dbReference>
<dbReference type="InterPro" id="IPR012337">
    <property type="entry name" value="RNaseH-like_sf"/>
</dbReference>
<evidence type="ECO:0000313" key="9">
    <source>
        <dbReference type="Proteomes" id="UP000287188"/>
    </source>
</evidence>
<evidence type="ECO:0000256" key="3">
    <source>
        <dbReference type="ARBA" id="ARBA00022722"/>
    </source>
</evidence>
<evidence type="ECO:0000256" key="6">
    <source>
        <dbReference type="SAM" id="MobiDB-lite"/>
    </source>
</evidence>
<organism evidence="8 9">
    <name type="scientific">Dictyobacter kobayashii</name>
    <dbReference type="NCBI Taxonomy" id="2014872"/>
    <lineage>
        <taxon>Bacteria</taxon>
        <taxon>Bacillati</taxon>
        <taxon>Chloroflexota</taxon>
        <taxon>Ktedonobacteria</taxon>
        <taxon>Ktedonobacterales</taxon>
        <taxon>Dictyobacteraceae</taxon>
        <taxon>Dictyobacter</taxon>
    </lineage>
</organism>
<dbReference type="InterPro" id="IPR006641">
    <property type="entry name" value="YqgF/RNaseH-like_dom"/>
</dbReference>
<keyword evidence="1 5" id="KW-0963">Cytoplasm</keyword>
<dbReference type="PANTHER" id="PTHR33317:SF4">
    <property type="entry name" value="POLYNUCLEOTIDYL TRANSFERASE, RIBONUCLEASE H-LIKE SUPERFAMILY PROTEIN"/>
    <property type="match status" value="1"/>
</dbReference>
<feature type="compositionally biased region" description="Basic and acidic residues" evidence="6">
    <location>
        <begin position="113"/>
        <end position="125"/>
    </location>
</feature>
<protein>
    <recommendedName>
        <fullName evidence="5">Putative pre-16S rRNA nuclease</fullName>
        <ecNumber evidence="5">3.1.-.-</ecNumber>
    </recommendedName>
</protein>
<comment type="subcellular location">
    <subcellularLocation>
        <location evidence="5">Cytoplasm</location>
    </subcellularLocation>
</comment>
<evidence type="ECO:0000256" key="1">
    <source>
        <dbReference type="ARBA" id="ARBA00022490"/>
    </source>
</evidence>
<dbReference type="PANTHER" id="PTHR33317">
    <property type="entry name" value="POLYNUCLEOTIDYL TRANSFERASE, RIBONUCLEASE H-LIKE SUPERFAMILY PROTEIN"/>
    <property type="match status" value="1"/>
</dbReference>
<dbReference type="GO" id="GO:0000967">
    <property type="term" value="P:rRNA 5'-end processing"/>
    <property type="evidence" value="ECO:0007669"/>
    <property type="project" value="UniProtKB-UniRule"/>
</dbReference>
<gene>
    <name evidence="8" type="ORF">KDK_20120</name>
</gene>
<proteinExistence type="inferred from homology"/>
<evidence type="ECO:0000256" key="5">
    <source>
        <dbReference type="HAMAP-Rule" id="MF_00651"/>
    </source>
</evidence>
<dbReference type="InterPro" id="IPR037027">
    <property type="entry name" value="YqgF/RNaseH-like_dom_sf"/>
</dbReference>
<dbReference type="SMART" id="SM00732">
    <property type="entry name" value="YqgFc"/>
    <property type="match status" value="1"/>
</dbReference>
<dbReference type="GO" id="GO:0016788">
    <property type="term" value="F:hydrolase activity, acting on ester bonds"/>
    <property type="evidence" value="ECO:0007669"/>
    <property type="project" value="UniProtKB-UniRule"/>
</dbReference>
<comment type="function">
    <text evidence="5">Could be a nuclease involved in processing of the 5'-end of pre-16S rRNA.</text>
</comment>
<dbReference type="CDD" id="cd16964">
    <property type="entry name" value="YqgF"/>
    <property type="match status" value="1"/>
</dbReference>
<evidence type="ECO:0000256" key="2">
    <source>
        <dbReference type="ARBA" id="ARBA00022517"/>
    </source>
</evidence>
<evidence type="ECO:0000256" key="4">
    <source>
        <dbReference type="ARBA" id="ARBA00022801"/>
    </source>
</evidence>
<reference evidence="9" key="1">
    <citation type="submission" date="2018-12" db="EMBL/GenBank/DDBJ databases">
        <title>Tengunoibacter tsumagoiensis gen. nov., sp. nov., Dictyobacter kobayashii sp. nov., D. alpinus sp. nov., and D. joshuensis sp. nov. and description of Dictyobacteraceae fam. nov. within the order Ktedonobacterales isolated from Tengu-no-mugimeshi.</title>
        <authorList>
            <person name="Wang C.M."/>
            <person name="Zheng Y."/>
            <person name="Sakai Y."/>
            <person name="Toyoda A."/>
            <person name="Minakuchi Y."/>
            <person name="Abe K."/>
            <person name="Yokota A."/>
            <person name="Yabe S."/>
        </authorList>
    </citation>
    <scope>NUCLEOTIDE SEQUENCE [LARGE SCALE GENOMIC DNA]</scope>
    <source>
        <strain evidence="9">Uno11</strain>
    </source>
</reference>
<dbReference type="Gene3D" id="3.30.420.140">
    <property type="entry name" value="YqgF/RNase H-like domain"/>
    <property type="match status" value="1"/>
</dbReference>
<dbReference type="NCBIfam" id="TIGR00250">
    <property type="entry name" value="RNAse_H_YqgF"/>
    <property type="match status" value="1"/>
</dbReference>
<accession>A0A402AGH8</accession>
<comment type="caution">
    <text evidence="8">The sequence shown here is derived from an EMBL/GenBank/DDBJ whole genome shotgun (WGS) entry which is preliminary data.</text>
</comment>
<dbReference type="RefSeq" id="WP_126549781.1">
    <property type="nucleotide sequence ID" value="NZ_BIFS01000001.1"/>
</dbReference>
<dbReference type="SUPFAM" id="SSF53098">
    <property type="entry name" value="Ribonuclease H-like"/>
    <property type="match status" value="1"/>
</dbReference>
<keyword evidence="9" id="KW-1185">Reference proteome</keyword>
<comment type="similarity">
    <text evidence="5">Belongs to the YqgF HJR family.</text>
</comment>
<dbReference type="EMBL" id="BIFS01000001">
    <property type="protein sequence ID" value="GCE18212.1"/>
    <property type="molecule type" value="Genomic_DNA"/>
</dbReference>
<evidence type="ECO:0000259" key="7">
    <source>
        <dbReference type="SMART" id="SM00732"/>
    </source>
</evidence>